<evidence type="ECO:0000313" key="3">
    <source>
        <dbReference type="Proteomes" id="UP000029385"/>
    </source>
</evidence>
<dbReference type="InterPro" id="IPR029063">
    <property type="entry name" value="SAM-dependent_MTases_sf"/>
</dbReference>
<dbReference type="Proteomes" id="UP000029385">
    <property type="component" value="Unassembled WGS sequence"/>
</dbReference>
<organism evidence="2 3">
    <name type="scientific">Arenimonas oryziterrae DSM 21050 = YC6267</name>
    <dbReference type="NCBI Taxonomy" id="1121015"/>
    <lineage>
        <taxon>Bacteria</taxon>
        <taxon>Pseudomonadati</taxon>
        <taxon>Pseudomonadota</taxon>
        <taxon>Gammaproteobacteria</taxon>
        <taxon>Lysobacterales</taxon>
        <taxon>Lysobacteraceae</taxon>
        <taxon>Arenimonas</taxon>
    </lineage>
</organism>
<dbReference type="PATRIC" id="fig|1121015.4.peg.217"/>
<proteinExistence type="predicted"/>
<evidence type="ECO:0000313" key="2">
    <source>
        <dbReference type="EMBL" id="KFN44636.1"/>
    </source>
</evidence>
<dbReference type="PANTHER" id="PTHR42912">
    <property type="entry name" value="METHYLTRANSFERASE"/>
    <property type="match status" value="1"/>
</dbReference>
<dbReference type="GO" id="GO:0008757">
    <property type="term" value="F:S-adenosylmethionine-dependent methyltransferase activity"/>
    <property type="evidence" value="ECO:0007669"/>
    <property type="project" value="InterPro"/>
</dbReference>
<dbReference type="InterPro" id="IPR013216">
    <property type="entry name" value="Methyltransf_11"/>
</dbReference>
<gene>
    <name evidence="2" type="ORF">N789_01100</name>
</gene>
<name>A0A091AYW0_9GAMM</name>
<dbReference type="OrthoDB" id="9810247at2"/>
<keyword evidence="3" id="KW-1185">Reference proteome</keyword>
<feature type="domain" description="Methyltransferase type 11" evidence="1">
    <location>
        <begin position="89"/>
        <end position="178"/>
    </location>
</feature>
<dbReference type="AlphaFoldDB" id="A0A091AYW0"/>
<accession>A0A091AYW0</accession>
<dbReference type="Pfam" id="PF08241">
    <property type="entry name" value="Methyltransf_11"/>
    <property type="match status" value="1"/>
</dbReference>
<dbReference type="Gene3D" id="3.40.50.150">
    <property type="entry name" value="Vaccinia Virus protein VP39"/>
    <property type="match status" value="1"/>
</dbReference>
<dbReference type="EMBL" id="AVCI01000001">
    <property type="protein sequence ID" value="KFN44636.1"/>
    <property type="molecule type" value="Genomic_DNA"/>
</dbReference>
<dbReference type="CDD" id="cd02440">
    <property type="entry name" value="AdoMet_MTases"/>
    <property type="match status" value="1"/>
</dbReference>
<protein>
    <recommendedName>
        <fullName evidence="1">Methyltransferase type 11 domain-containing protein</fullName>
    </recommendedName>
</protein>
<reference evidence="2 3" key="1">
    <citation type="submission" date="2013-09" db="EMBL/GenBank/DDBJ databases">
        <title>Genome sequencing of Arenimonas oryziterrae.</title>
        <authorList>
            <person name="Chen F."/>
            <person name="Wang G."/>
        </authorList>
    </citation>
    <scope>NUCLEOTIDE SEQUENCE [LARGE SCALE GENOMIC DNA]</scope>
    <source>
        <strain evidence="2 3">YC6267</strain>
    </source>
</reference>
<comment type="caution">
    <text evidence="2">The sequence shown here is derived from an EMBL/GenBank/DDBJ whole genome shotgun (WGS) entry which is preliminary data.</text>
</comment>
<dbReference type="eggNOG" id="COG2226">
    <property type="taxonomic scope" value="Bacteria"/>
</dbReference>
<sequence>MNLSLYACPRCHRPLAGDALRLHCHECGFALTMSEGLWLDNTLAQPPGFSPDRREHLSDIERDHFWFGPRDHLLAKLAARELPRGGNALELGCGSGRLLPAWNTQFAQTFAVESYARSLAEAQARDARTTLVQADVTRLPFADNQFDTVLAFDVLEHAPADAMLGEARRVARDGARFLLSVPAFQSLWSYADVAAGHRCRYDLAQLRGELVANGWRLLGHTHYQFALFPVLWLSRRLLGERGQAAERRPSRVATALLGRINALEVGLGAGLRLPYGTSLMAWAEAV</sequence>
<evidence type="ECO:0000259" key="1">
    <source>
        <dbReference type="Pfam" id="PF08241"/>
    </source>
</evidence>
<dbReference type="RefSeq" id="WP_022968806.1">
    <property type="nucleotide sequence ID" value="NZ_ATVD01000002.1"/>
</dbReference>
<dbReference type="InterPro" id="IPR050508">
    <property type="entry name" value="Methyltransf_Superfamily"/>
</dbReference>
<dbReference type="STRING" id="1121015.GCA_000420545_01166"/>
<dbReference type="SUPFAM" id="SSF53335">
    <property type="entry name" value="S-adenosyl-L-methionine-dependent methyltransferases"/>
    <property type="match status" value="1"/>
</dbReference>